<comment type="caution">
    <text evidence="1">The sequence shown here is derived from an EMBL/GenBank/DDBJ whole genome shotgun (WGS) entry which is preliminary data.</text>
</comment>
<reference evidence="1" key="2">
    <citation type="journal article" date="2022" name="Sci. Total Environ.">
        <title>Prevalence, transmission, and molecular epidemiology of tet(X)-positive bacteria among humans, animals, and environmental niches in China: An epidemiological, and genomic-based study.</title>
        <authorList>
            <person name="Dong N."/>
            <person name="Zeng Y."/>
            <person name="Cai C."/>
            <person name="Sun C."/>
            <person name="Lu J."/>
            <person name="Liu C."/>
            <person name="Zhou H."/>
            <person name="Sun Q."/>
            <person name="Shu L."/>
            <person name="Wang H."/>
            <person name="Wang Y."/>
            <person name="Wang S."/>
            <person name="Wu C."/>
            <person name="Chan E.W."/>
            <person name="Chen G."/>
            <person name="Shen Z."/>
            <person name="Chen S."/>
            <person name="Zhang R."/>
        </authorList>
    </citation>
    <scope>NUCLEOTIDE SEQUENCE</scope>
    <source>
        <strain evidence="1">210</strain>
    </source>
</reference>
<dbReference type="EMBL" id="JACALR010000002">
    <property type="protein sequence ID" value="MDM1550631.1"/>
    <property type="molecule type" value="Genomic_DNA"/>
</dbReference>
<protein>
    <submittedName>
        <fullName evidence="1">Uncharacterized protein</fullName>
    </submittedName>
</protein>
<evidence type="ECO:0000313" key="1">
    <source>
        <dbReference type="EMBL" id="MDM1550631.1"/>
    </source>
</evidence>
<dbReference type="AlphaFoldDB" id="A0AAW7DF95"/>
<organism evidence="1 2">
    <name type="scientific">Empedobacter falsenii</name>
    <dbReference type="NCBI Taxonomy" id="343874"/>
    <lineage>
        <taxon>Bacteria</taxon>
        <taxon>Pseudomonadati</taxon>
        <taxon>Bacteroidota</taxon>
        <taxon>Flavobacteriia</taxon>
        <taxon>Flavobacteriales</taxon>
        <taxon>Weeksellaceae</taxon>
        <taxon>Empedobacter</taxon>
    </lineage>
</organism>
<dbReference type="RefSeq" id="WP_280061152.1">
    <property type="nucleotide sequence ID" value="NZ_JACALR010000002.1"/>
</dbReference>
<dbReference type="Proteomes" id="UP001173578">
    <property type="component" value="Unassembled WGS sequence"/>
</dbReference>
<name>A0AAW7DF95_9FLAO</name>
<reference evidence="1" key="1">
    <citation type="submission" date="2020-06" db="EMBL/GenBank/DDBJ databases">
        <authorList>
            <person name="Dong N."/>
        </authorList>
    </citation>
    <scope>NUCLEOTIDE SEQUENCE</scope>
    <source>
        <strain evidence="1">210</strain>
    </source>
</reference>
<gene>
    <name evidence="1" type="ORF">HX095_05335</name>
</gene>
<proteinExistence type="predicted"/>
<sequence length="89" mass="10528">MDRRYSEDDILLILNYDTHGKECLTLTERCQLHQVSNDLHFNRPSTISDHLKGLIALILTEISHRNYVYVNAHYTLDKEKQQLLLIQTF</sequence>
<evidence type="ECO:0000313" key="2">
    <source>
        <dbReference type="Proteomes" id="UP001173578"/>
    </source>
</evidence>
<accession>A0AAW7DF95</accession>